<dbReference type="Proteomes" id="UP000714420">
    <property type="component" value="Unassembled WGS sequence"/>
</dbReference>
<proteinExistence type="predicted"/>
<dbReference type="PROSITE" id="PS51257">
    <property type="entry name" value="PROKAR_LIPOPROTEIN"/>
    <property type="match status" value="1"/>
</dbReference>
<accession>A0ABX2AJD7</accession>
<sequence length="269" mass="30856">MKVKTLLHGIAISVLLYGCGDLFDFHPYDTRFNGEQNINANNIKRIEADCLNKDTLTIAFISDTHGSYGDTEDMVDDINNRNDADFVIHGGDLTDCGTTKEFIWQRKRLAKLRMPYVALIGNHDFLGTGNEVYSVMYGNTDFSFIAGRIKFICLNTNATEYDYLAAVPNFDFMETQILSDTELFDRTIVCMHARPYSEQFNNNVAKSFQHYILRFPGIMFCLNGHDHCLQEEDIYGDGLIYYGAPSASRRSYLLFKITPTEYHHEVIYF</sequence>
<comment type="caution">
    <text evidence="2">The sequence shown here is derived from an EMBL/GenBank/DDBJ whole genome shotgun (WGS) entry which is preliminary data.</text>
</comment>
<dbReference type="Gene3D" id="3.60.21.10">
    <property type="match status" value="1"/>
</dbReference>
<evidence type="ECO:0000313" key="2">
    <source>
        <dbReference type="EMBL" id="NPD91248.1"/>
    </source>
</evidence>
<dbReference type="InterPro" id="IPR029052">
    <property type="entry name" value="Metallo-depent_PP-like"/>
</dbReference>
<reference evidence="2 3" key="1">
    <citation type="submission" date="2020-05" db="EMBL/GenBank/DDBJ databases">
        <title>Distinct polysaccharide utilization as determinants for interspecies competition between intestinal Prevotella spp.</title>
        <authorList>
            <person name="Galvez E.J.C."/>
            <person name="Iljazovic A."/>
            <person name="Strowig T."/>
        </authorList>
    </citation>
    <scope>NUCLEOTIDE SEQUENCE [LARGE SCALE GENOMIC DNA]</scope>
    <source>
        <strain evidence="2 3">PMUR</strain>
    </source>
</reference>
<protein>
    <submittedName>
        <fullName evidence="2">Metallophosphoesterase</fullName>
    </submittedName>
</protein>
<evidence type="ECO:0000313" key="3">
    <source>
        <dbReference type="Proteomes" id="UP000714420"/>
    </source>
</evidence>
<dbReference type="InterPro" id="IPR051918">
    <property type="entry name" value="STPP_CPPED1"/>
</dbReference>
<organism evidence="2 3">
    <name type="scientific">Xylanibacter muris</name>
    <dbReference type="NCBI Taxonomy" id="2736290"/>
    <lineage>
        <taxon>Bacteria</taxon>
        <taxon>Pseudomonadati</taxon>
        <taxon>Bacteroidota</taxon>
        <taxon>Bacteroidia</taxon>
        <taxon>Bacteroidales</taxon>
        <taxon>Prevotellaceae</taxon>
        <taxon>Xylanibacter</taxon>
    </lineage>
</organism>
<dbReference type="SUPFAM" id="SSF56300">
    <property type="entry name" value="Metallo-dependent phosphatases"/>
    <property type="match status" value="1"/>
</dbReference>
<dbReference type="EMBL" id="JABKKF010000002">
    <property type="protein sequence ID" value="NPD91248.1"/>
    <property type="molecule type" value="Genomic_DNA"/>
</dbReference>
<evidence type="ECO:0000259" key="1">
    <source>
        <dbReference type="Pfam" id="PF00149"/>
    </source>
</evidence>
<dbReference type="PANTHER" id="PTHR43143:SF1">
    <property type="entry name" value="SERINE_THREONINE-PROTEIN PHOSPHATASE CPPED1"/>
    <property type="match status" value="1"/>
</dbReference>
<dbReference type="RefSeq" id="WP_172273418.1">
    <property type="nucleotide sequence ID" value="NZ_CASGMU010000002.1"/>
</dbReference>
<name>A0ABX2AJD7_9BACT</name>
<dbReference type="PANTHER" id="PTHR43143">
    <property type="entry name" value="METALLOPHOSPHOESTERASE, CALCINEURIN SUPERFAMILY"/>
    <property type="match status" value="1"/>
</dbReference>
<gene>
    <name evidence="2" type="ORF">HPS56_02590</name>
</gene>
<keyword evidence="3" id="KW-1185">Reference proteome</keyword>
<feature type="domain" description="Calcineurin-like phosphoesterase" evidence="1">
    <location>
        <begin position="57"/>
        <end position="228"/>
    </location>
</feature>
<dbReference type="Pfam" id="PF00149">
    <property type="entry name" value="Metallophos"/>
    <property type="match status" value="1"/>
</dbReference>
<dbReference type="InterPro" id="IPR004843">
    <property type="entry name" value="Calcineurin-like_PHP"/>
</dbReference>